<organism evidence="2 3">
    <name type="scientific">Quercus lobata</name>
    <name type="common">Valley oak</name>
    <dbReference type="NCBI Taxonomy" id="97700"/>
    <lineage>
        <taxon>Eukaryota</taxon>
        <taxon>Viridiplantae</taxon>
        <taxon>Streptophyta</taxon>
        <taxon>Embryophyta</taxon>
        <taxon>Tracheophyta</taxon>
        <taxon>Spermatophyta</taxon>
        <taxon>Magnoliopsida</taxon>
        <taxon>eudicotyledons</taxon>
        <taxon>Gunneridae</taxon>
        <taxon>Pentapetalae</taxon>
        <taxon>rosids</taxon>
        <taxon>fabids</taxon>
        <taxon>Fagales</taxon>
        <taxon>Fagaceae</taxon>
        <taxon>Quercus</taxon>
    </lineage>
</organism>
<protein>
    <submittedName>
        <fullName evidence="2">Uncharacterized protein</fullName>
    </submittedName>
</protein>
<name>A0A7N2LUA5_QUELO</name>
<keyword evidence="1" id="KW-0472">Membrane</keyword>
<dbReference type="Gramene" id="QL06p003820:mrna">
    <property type="protein sequence ID" value="QL06p003820:mrna"/>
    <property type="gene ID" value="QL06p003820"/>
</dbReference>
<evidence type="ECO:0000313" key="2">
    <source>
        <dbReference type="EnsemblPlants" id="QL06p003820:mrna"/>
    </source>
</evidence>
<accession>A0A7N2LUA5</accession>
<reference evidence="2" key="2">
    <citation type="submission" date="2021-01" db="UniProtKB">
        <authorList>
            <consortium name="EnsemblPlants"/>
        </authorList>
    </citation>
    <scope>IDENTIFICATION</scope>
</reference>
<evidence type="ECO:0000313" key="3">
    <source>
        <dbReference type="Proteomes" id="UP000594261"/>
    </source>
</evidence>
<dbReference type="AlphaFoldDB" id="A0A7N2LUA5"/>
<reference evidence="2 3" key="1">
    <citation type="journal article" date="2016" name="G3 (Bethesda)">
        <title>First Draft Assembly and Annotation of the Genome of a California Endemic Oak Quercus lobata Nee (Fagaceae).</title>
        <authorList>
            <person name="Sork V.L."/>
            <person name="Fitz-Gibbon S.T."/>
            <person name="Puiu D."/>
            <person name="Crepeau M."/>
            <person name="Gugger P.F."/>
            <person name="Sherman R."/>
            <person name="Stevens K."/>
            <person name="Langley C.H."/>
            <person name="Pellegrini M."/>
            <person name="Salzberg S.L."/>
        </authorList>
    </citation>
    <scope>NUCLEOTIDE SEQUENCE [LARGE SCALE GENOMIC DNA]</scope>
    <source>
        <strain evidence="2 3">cv. SW786</strain>
    </source>
</reference>
<evidence type="ECO:0000256" key="1">
    <source>
        <dbReference type="SAM" id="Phobius"/>
    </source>
</evidence>
<feature type="transmembrane region" description="Helical" evidence="1">
    <location>
        <begin position="30"/>
        <end position="51"/>
    </location>
</feature>
<dbReference type="EMBL" id="LRBV02000006">
    <property type="status" value="NOT_ANNOTATED_CDS"/>
    <property type="molecule type" value="Genomic_DNA"/>
</dbReference>
<dbReference type="EnsemblPlants" id="QL06p003820:mrna">
    <property type="protein sequence ID" value="QL06p003820:mrna"/>
    <property type="gene ID" value="QL06p003820"/>
</dbReference>
<dbReference type="InParanoid" id="A0A7N2LUA5"/>
<dbReference type="Proteomes" id="UP000594261">
    <property type="component" value="Chromosome 6"/>
</dbReference>
<keyword evidence="1" id="KW-1133">Transmembrane helix</keyword>
<sequence>MSKTPSKPDPNANPVFELFKKCKRFKHFKLYAGVLGFVFASISVICCFFYLDYRAVVIRIPFQAQSERFLSKGDAGTRAFNKEESQQFKEYKHSTDPNPTGGEMVFWGIRSCVASSAAGEVDEALVEALIQARTLGFQQVLVLNNCRKLVLLFNGFAKPDWRERTMMADLSHMQQTGLVFKLIFVRKVVLDNAWNLAKLAIDVPTHFYWPNMVQFIT</sequence>
<keyword evidence="1" id="KW-0812">Transmembrane</keyword>
<proteinExistence type="predicted"/>
<keyword evidence="3" id="KW-1185">Reference proteome</keyword>